<name>A0ACC3BC99_9EURO</name>
<dbReference type="EMBL" id="JAOPJF010000009">
    <property type="protein sequence ID" value="KAK1148099.1"/>
    <property type="molecule type" value="Genomic_DNA"/>
</dbReference>
<dbReference type="Proteomes" id="UP001177260">
    <property type="component" value="Unassembled WGS sequence"/>
</dbReference>
<sequence>MTPAEPIAIIGSGCRFPGSASSPSQLWDLLREPRNVASKPPADRYNGDTFHYAGKKSLPPGMISSPESYFLEEDVRAFDAPFFNISPAEAASMDPQQRLLLEVVYESLDRAGLQLKRLQGSSTGVYCGAMNYDYSQLLLSDQDSVPPFMISGGAPSMLATRISYYFDWKGPSLVLDTACSSSLIALHLAVQALQKGDCSMAVAAGSSLILSVDGYVSSSQANMMSPSGRSHMWDEAADGYARGEGVAAVILKRLDDALGDGDQIDAVIRATGVNCDGRTKSLTMPNGLAQGELISSTYAAAGLDPLNPADRCQFFEAHGTGTPAGDPQEAEGIANAFFNQSSPRDEIMYVGSIKTVIGHTEAAAGIAGIMKAALAVQHGVIPPNMLFNRLSAKVAPFADHLRVPTKALPWPDLPVGVPRRVSVNSFGFGGANAHAIVESYTPYNAVSSFSDATATPAFLPFVFSAASEKSLKAVLQQYVSWLEENPTVDLTDLAHALLTKRSILSTRAVFTAEKAGELVEKLKDELKESPTTIGRRLSPGPKKILGVFTGQGAQWPRMGIDVIQECPQAAVWLQGLQKSLDSLPLEYRPKYTLRDELAAPESSSRLNSAEISQPVRTALQIIQVNILRSLGMEFTAVVGHSSGEIAAAYAAGWLSAADAIRVAYLRGLATMNAGSKGQPGGMLAVNISWDQAQAICGEAPYNGHVVVAASNSPSNVTLSGDEDLISELEWLFESLEQTPRRLRVDTAYHSHHMIPCAEPYLQAMKACQVQTRQGSPATKWFSSVHDAAEMTALEPRYWCENMLQSVQFSQALTAALKDLPDLDAIVEVGPHPALRGPALQTVSTIKPNDADVPYVGLGKRETTGIEALALALGSFWAHLGPENIDTSSFVRLFSLSRELKFLPSLPTYPFDHSQTYWAASHHASARTHRRLPRHPILGTTSPETGEGEWRWRNYLRVQDLEWVEGHKVESQVLFPATGYLVMAYEAAHIIAEDRPLRSVDIHDLAIDRAIAVPDTSMGVETLFTLYKTDGEENGSLTASFTCQARFHDAFRCCATGRLEIRFGEQDESLLPALGPLVGGLQTIESEHFYAELDKLGYGYSGLFRGLESIQRRKDIAYGTIPVPSGEEDDSDLLVHPANLDTSLQALMAAFAYPGDGQLSGLFLPTRLARISINPGLSRGGSLHAPQTHLTVEAKLSDVGKSGLTGDIHLFDSDGRGFVQIERMHISPLTQLNPEDWPMFVEEVWGPLLPTTSLAGFNNLTAPRNYASLDLCDRLALLYLRDTQVQLTSEDRQQLNAHRTRYVAWMDQVLASVRGGTHPIFSPNHLNGDAASIIGSYIQRTKPIEIVTLEKVKENLVPWLRGEVNLMEELHHQGDLLTRFQQESISLATLKQNLATLVGQLAFRYPRMKIIEVGAGNGAATRLVLDQIVRDYHSYTYTDMTPASFEGAQEKFAAHSDRFIYETLDLEKDVSEQGFSENAYDLVIASNVVHATSSFSASMSRIRRLLKPGGRVAILDMTYPEQIASPFIFGGLEAWWRGDSDAQPSGPLISRDNWDQILKSSGFGGFEAMSSAEESKRFGMFVFTAQAVDDHIQQLQKPLAVPAKRQYRDLVIIGGATEITAKLLPVVQELVGPYFGRITAASTVESFSPPENASLAAVLAVSDIDSPCLRDLTADRLTALQKLVGVTGKLLWVATGNPTEEPYLRMSKGFLRSLSLENAHAQFQHLTVRDPNSLSSDLITTTLMRLVHCDAGSDYTLPNCSENAEWELMLEDGVLKIPRMRTSRDMNQRWLSSRGVPNTRRVEPSETCVEVRPTDDAVEESPLSLVSSFGATRYGPKVQTQELKETTVHIRAHYATLPAIRTESGFLHLILGEDEKTRTRVVALAVDHASVVSTPASWCHPVPSWLPEKYEAGFLNDLSSALVARHLINQAQTESTILIHEAPQALQDAVSAIAYCQGIRVRYSAGSRQASQGPGVLIISPRSSIRAISRLLPSDVSVLASFKPDADGSLARLQSSLPPEATYWGLKDLYGAPFAPAAKKQSRMLDALAASYLFAEQRSRFHTAVDTLTPQDIPTYPVSSHRLEIIDWLHSGPVSTTSVPSSSLVSLSGDKTFLLVGMTGDLGRSVTQWMITRGARTIVLTSRSPKVDYEWVEEMADLGARVEFMAMDVSNRASVLKVHNHIKAQLPPVGGVINGAVVMRDAAFTDLSYADVLRVFGPKVEGSRILDELYQDTDLDFFILMGSFSGPNGNFHQTAYAAANEFMAALINQRRRRGQVGSIIHPAQIQGLGLILAMDAHMKNVLAQQLGPMALSERDILEHFAEAILAGRPDSGRVPEISGGYRMTDPAEFPDVVWYRNPKLWSFIRHFRESGAVETNKEDVPIKQQLLTVDSLPAAADIIADGFRATLRRKLHLPGDSALPGITLLTELGVDSLVAVDLRIWFVKELGVDVPVLQLLGGSSIDALAESAASKLDKELVPLLKTGEGSNGVTNGAETNGAHSNDVHANGHA</sequence>
<keyword evidence="2" id="KW-1185">Reference proteome</keyword>
<evidence type="ECO:0000313" key="1">
    <source>
        <dbReference type="EMBL" id="KAK1148099.1"/>
    </source>
</evidence>
<gene>
    <name evidence="1" type="ORF">N8T08_010737</name>
</gene>
<protein>
    <submittedName>
        <fullName evidence="1">Type I Iterative Polyketide synthase (PKS)</fullName>
    </submittedName>
</protein>
<reference evidence="1 2" key="1">
    <citation type="journal article" date="2023" name="ACS Omega">
        <title>Identification of the Neoaspergillic Acid Biosynthesis Gene Cluster by Establishing an In Vitro CRISPR-Ribonucleoprotein Genetic System in Aspergillus melleus.</title>
        <authorList>
            <person name="Yuan B."/>
            <person name="Grau M.F."/>
            <person name="Murata R.M."/>
            <person name="Torok T."/>
            <person name="Venkateswaran K."/>
            <person name="Stajich J.E."/>
            <person name="Wang C.C.C."/>
        </authorList>
    </citation>
    <scope>NUCLEOTIDE SEQUENCE [LARGE SCALE GENOMIC DNA]</scope>
    <source>
        <strain evidence="1 2">IMV 1140</strain>
    </source>
</reference>
<accession>A0ACC3BC99</accession>
<comment type="caution">
    <text evidence="1">The sequence shown here is derived from an EMBL/GenBank/DDBJ whole genome shotgun (WGS) entry which is preliminary data.</text>
</comment>
<organism evidence="1 2">
    <name type="scientific">Aspergillus melleus</name>
    <dbReference type="NCBI Taxonomy" id="138277"/>
    <lineage>
        <taxon>Eukaryota</taxon>
        <taxon>Fungi</taxon>
        <taxon>Dikarya</taxon>
        <taxon>Ascomycota</taxon>
        <taxon>Pezizomycotina</taxon>
        <taxon>Eurotiomycetes</taxon>
        <taxon>Eurotiomycetidae</taxon>
        <taxon>Eurotiales</taxon>
        <taxon>Aspergillaceae</taxon>
        <taxon>Aspergillus</taxon>
        <taxon>Aspergillus subgen. Circumdati</taxon>
    </lineage>
</organism>
<proteinExistence type="predicted"/>
<evidence type="ECO:0000313" key="2">
    <source>
        <dbReference type="Proteomes" id="UP001177260"/>
    </source>
</evidence>